<dbReference type="STRING" id="1810504.PG2T_10540"/>
<evidence type="ECO:0008006" key="3">
    <source>
        <dbReference type="Google" id="ProtNLM"/>
    </source>
</evidence>
<evidence type="ECO:0000313" key="2">
    <source>
        <dbReference type="Proteomes" id="UP000092952"/>
    </source>
</evidence>
<protein>
    <recommendedName>
        <fullName evidence="3">DUF4124 domain-containing protein</fullName>
    </recommendedName>
</protein>
<name>A0A1B1YV05_9GAMM</name>
<dbReference type="InParanoid" id="A0A1B1YV05"/>
<accession>A0A1B1YV05</accession>
<gene>
    <name evidence="1" type="ORF">PG2T_10540</name>
</gene>
<dbReference type="EMBL" id="CP014671">
    <property type="protein sequence ID" value="ANX04566.1"/>
    <property type="molecule type" value="Genomic_DNA"/>
</dbReference>
<sequence>MCTNAQAVDAGRLFRYRDERGVMHIGTNLPPGQAQAGYEVLDSRSLKRLNVIPPAPSAEQLARQAVERRTAAVAEAANSRAEQARQRDIAERRNRDRMLLETYADETDLAHLRDMKLESLDLILRTADNTIGHLRRNLAQMDATAQEHIAAGRQPPDSLVQARARTAADLAGQEQAAERTRAEQLAVRARFEADLDRYRRLTGTLKTAGS</sequence>
<dbReference type="KEGG" id="gbi:PG2T_10540"/>
<dbReference type="AlphaFoldDB" id="A0A1B1YV05"/>
<reference evidence="2" key="1">
    <citation type="submission" date="2016-03" db="EMBL/GenBank/DDBJ databases">
        <title>Complete genome sequence of Solimmundus cernigliae, representing a novel lineage of polycyclic aromatic hydrocarbon degraders within the Gammaproteobacteria.</title>
        <authorList>
            <person name="Singleton D.R."/>
            <person name="Dickey A.N."/>
            <person name="Scholl E.H."/>
            <person name="Wright F.A."/>
            <person name="Aitken M.D."/>
        </authorList>
    </citation>
    <scope>NUCLEOTIDE SEQUENCE [LARGE SCALE GENOMIC DNA]</scope>
    <source>
        <strain evidence="2">TR3.2</strain>
    </source>
</reference>
<organism evidence="1 2">
    <name type="scientific">Immundisolibacter cernigliae</name>
    <dbReference type="NCBI Taxonomy" id="1810504"/>
    <lineage>
        <taxon>Bacteria</taxon>
        <taxon>Pseudomonadati</taxon>
        <taxon>Pseudomonadota</taxon>
        <taxon>Gammaproteobacteria</taxon>
        <taxon>Immundisolibacterales</taxon>
        <taxon>Immundisolibacteraceae</taxon>
        <taxon>Immundisolibacter</taxon>
    </lineage>
</organism>
<proteinExistence type="predicted"/>
<keyword evidence="2" id="KW-1185">Reference proteome</keyword>
<dbReference type="Proteomes" id="UP000092952">
    <property type="component" value="Chromosome"/>
</dbReference>
<evidence type="ECO:0000313" key="1">
    <source>
        <dbReference type="EMBL" id="ANX04566.1"/>
    </source>
</evidence>